<proteinExistence type="predicted"/>
<keyword evidence="1" id="KW-0472">Membrane</keyword>
<keyword evidence="1" id="KW-0812">Transmembrane</keyword>
<name>A0A482WP54_LAOST</name>
<comment type="caution">
    <text evidence="2">The sequence shown here is derived from an EMBL/GenBank/DDBJ whole genome shotgun (WGS) entry which is preliminary data.</text>
</comment>
<keyword evidence="1" id="KW-1133">Transmembrane helix</keyword>
<dbReference type="InParanoid" id="A0A482WP54"/>
<dbReference type="Proteomes" id="UP000291343">
    <property type="component" value="Unassembled WGS sequence"/>
</dbReference>
<accession>A0A482WP54</accession>
<evidence type="ECO:0000256" key="1">
    <source>
        <dbReference type="SAM" id="Phobius"/>
    </source>
</evidence>
<reference evidence="2 3" key="1">
    <citation type="journal article" date="2017" name="Gigascience">
        <title>Genome sequence of the small brown planthopper, Laodelphax striatellus.</title>
        <authorList>
            <person name="Zhu J."/>
            <person name="Jiang F."/>
            <person name="Wang X."/>
            <person name="Yang P."/>
            <person name="Bao Y."/>
            <person name="Zhao W."/>
            <person name="Wang W."/>
            <person name="Lu H."/>
            <person name="Wang Q."/>
            <person name="Cui N."/>
            <person name="Li J."/>
            <person name="Chen X."/>
            <person name="Luo L."/>
            <person name="Yu J."/>
            <person name="Kang L."/>
            <person name="Cui F."/>
        </authorList>
    </citation>
    <scope>NUCLEOTIDE SEQUENCE [LARGE SCALE GENOMIC DNA]</scope>
    <source>
        <strain evidence="2">Lst14</strain>
    </source>
</reference>
<evidence type="ECO:0000313" key="3">
    <source>
        <dbReference type="Proteomes" id="UP000291343"/>
    </source>
</evidence>
<feature type="transmembrane region" description="Helical" evidence="1">
    <location>
        <begin position="21"/>
        <end position="44"/>
    </location>
</feature>
<gene>
    <name evidence="2" type="ORF">LSTR_LSTR015197</name>
</gene>
<sequence length="69" mass="7767">MPCLPRLARRRLQVSRSFLHVIGAILFIGHAPTLLCCAVLYTWGASLTDCTLHMMRHEGPSPTPRVLQR</sequence>
<keyword evidence="3" id="KW-1185">Reference proteome</keyword>
<organism evidence="2 3">
    <name type="scientific">Laodelphax striatellus</name>
    <name type="common">Small brown planthopper</name>
    <name type="synonym">Delphax striatella</name>
    <dbReference type="NCBI Taxonomy" id="195883"/>
    <lineage>
        <taxon>Eukaryota</taxon>
        <taxon>Metazoa</taxon>
        <taxon>Ecdysozoa</taxon>
        <taxon>Arthropoda</taxon>
        <taxon>Hexapoda</taxon>
        <taxon>Insecta</taxon>
        <taxon>Pterygota</taxon>
        <taxon>Neoptera</taxon>
        <taxon>Paraneoptera</taxon>
        <taxon>Hemiptera</taxon>
        <taxon>Auchenorrhyncha</taxon>
        <taxon>Fulgoroidea</taxon>
        <taxon>Delphacidae</taxon>
        <taxon>Criomorphinae</taxon>
        <taxon>Laodelphax</taxon>
    </lineage>
</organism>
<dbReference type="EMBL" id="QKKF02028976">
    <property type="protein sequence ID" value="RZF35283.1"/>
    <property type="molecule type" value="Genomic_DNA"/>
</dbReference>
<protein>
    <submittedName>
        <fullName evidence="2">Uncharacterized protein</fullName>
    </submittedName>
</protein>
<evidence type="ECO:0000313" key="2">
    <source>
        <dbReference type="EMBL" id="RZF35283.1"/>
    </source>
</evidence>
<dbReference type="AlphaFoldDB" id="A0A482WP54"/>